<comment type="subcellular location">
    <subcellularLocation>
        <location evidence="1">Mitochondrion</location>
    </subcellularLocation>
</comment>
<reference evidence="7 8" key="1">
    <citation type="submission" date="2016-05" db="EMBL/GenBank/DDBJ databases">
        <title>Comparative genomics of biotechnologically important yeasts.</title>
        <authorList>
            <consortium name="DOE Joint Genome Institute"/>
            <person name="Riley R."/>
            <person name="Haridas S."/>
            <person name="Wolfe K.H."/>
            <person name="Lopes M.R."/>
            <person name="Hittinger C.T."/>
            <person name="Goker M."/>
            <person name="Salamov A."/>
            <person name="Wisecaver J."/>
            <person name="Long T.M."/>
            <person name="Aerts A.L."/>
            <person name="Barry K."/>
            <person name="Choi C."/>
            <person name="Clum A."/>
            <person name="Coughlan A.Y."/>
            <person name="Deshpande S."/>
            <person name="Douglass A.P."/>
            <person name="Hanson S.J."/>
            <person name="Klenk H.-P."/>
            <person name="LaButti K."/>
            <person name="Lapidus A."/>
            <person name="Lindquist E."/>
            <person name="Lipzen A."/>
            <person name="Meier-kolthoff J.P."/>
            <person name="Ohm R.A."/>
            <person name="Otillar R.P."/>
            <person name="Pangilinan J."/>
            <person name="Peng Y."/>
            <person name="Rokas A."/>
            <person name="Rosa C.A."/>
            <person name="Scheuner C."/>
            <person name="Sibirny A.A."/>
            <person name="Slot J.C."/>
            <person name="Stielow J.B."/>
            <person name="Sun H."/>
            <person name="Kurtzman C.P."/>
            <person name="Blackwell M."/>
            <person name="Grigoriev I.V."/>
            <person name="Jeffries T.W."/>
        </authorList>
    </citation>
    <scope>NUCLEOTIDE SEQUENCE [LARGE SCALE GENOMIC DNA]</scope>
    <source>
        <strain evidence="7 8">NRRL YB-4993</strain>
    </source>
</reference>
<evidence type="ECO:0000256" key="4">
    <source>
        <dbReference type="ARBA" id="ARBA00040604"/>
    </source>
</evidence>
<evidence type="ECO:0000256" key="2">
    <source>
        <dbReference type="ARBA" id="ARBA00009540"/>
    </source>
</evidence>
<dbReference type="Proteomes" id="UP000092555">
    <property type="component" value="Unassembled WGS sequence"/>
</dbReference>
<protein>
    <recommendedName>
        <fullName evidence="4">Oxidation resistance protein 1</fullName>
    </recommendedName>
</protein>
<name>A0A1A0HCW3_9ASCO</name>
<dbReference type="GO" id="GO:0006979">
    <property type="term" value="P:response to oxidative stress"/>
    <property type="evidence" value="ECO:0007669"/>
    <property type="project" value="TreeGrafter"/>
</dbReference>
<dbReference type="InterPro" id="IPR006571">
    <property type="entry name" value="TLDc_dom"/>
</dbReference>
<dbReference type="Pfam" id="PF07534">
    <property type="entry name" value="TLD"/>
    <property type="match status" value="2"/>
</dbReference>
<dbReference type="OrthoDB" id="26679at2759"/>
<dbReference type="GO" id="GO:0005739">
    <property type="term" value="C:mitochondrion"/>
    <property type="evidence" value="ECO:0007669"/>
    <property type="project" value="UniProtKB-SubCell"/>
</dbReference>
<dbReference type="STRING" id="869754.A0A1A0HCW3"/>
<feature type="region of interest" description="Disordered" evidence="5">
    <location>
        <begin position="1"/>
        <end position="32"/>
    </location>
</feature>
<accession>A0A1A0HCW3</accession>
<evidence type="ECO:0000256" key="1">
    <source>
        <dbReference type="ARBA" id="ARBA00004173"/>
    </source>
</evidence>
<feature type="domain" description="TLDc" evidence="6">
    <location>
        <begin position="49"/>
        <end position="275"/>
    </location>
</feature>
<evidence type="ECO:0000313" key="8">
    <source>
        <dbReference type="Proteomes" id="UP000092555"/>
    </source>
</evidence>
<dbReference type="AlphaFoldDB" id="A0A1A0HCW3"/>
<gene>
    <name evidence="7" type="ORF">METBIDRAFT_77413</name>
</gene>
<keyword evidence="8" id="KW-1185">Reference proteome</keyword>
<dbReference type="RefSeq" id="XP_018712352.1">
    <property type="nucleotide sequence ID" value="XM_018858696.1"/>
</dbReference>
<comment type="caution">
    <text evidence="7">The sequence shown here is derived from an EMBL/GenBank/DDBJ whole genome shotgun (WGS) entry which is preliminary data.</text>
</comment>
<sequence length="278" mass="31524">MIRGQGSETSSTMATPSEAGSEASDTNTNPLPPLLDLGLHGYASGTHRRLMDAELAANLRSLMPARLQLYDDWHLLYSLEQDGISLNTLYRHSSPEHQRAQRQKQQNHGYAENVVKAMVLFQTPGVDAARGTRPHGYVLVIEDEKRNKFGCFLNEHLRPHDHRRYYGNGECFLWKCEWFDRHQLGPAHGLDPRRRQRFKAFVYTGVNDNVVYSNHDFIAVGLSAGNNGLWIDKSLYLGVSYPCDTFGNEILNEHGCTGHKFGKFKIINLELWRVGDLA</sequence>
<evidence type="ECO:0000313" key="7">
    <source>
        <dbReference type="EMBL" id="OBA21856.1"/>
    </source>
</evidence>
<evidence type="ECO:0000256" key="3">
    <source>
        <dbReference type="ARBA" id="ARBA00023128"/>
    </source>
</evidence>
<dbReference type="EMBL" id="LXTC01000002">
    <property type="protein sequence ID" value="OBA21856.1"/>
    <property type="molecule type" value="Genomic_DNA"/>
</dbReference>
<dbReference type="PANTHER" id="PTHR23354:SF62">
    <property type="entry name" value="MUSTARD, ISOFORM V"/>
    <property type="match status" value="1"/>
</dbReference>
<evidence type="ECO:0000256" key="5">
    <source>
        <dbReference type="SAM" id="MobiDB-lite"/>
    </source>
</evidence>
<comment type="similarity">
    <text evidence="2">Belongs to the OXR1 family.</text>
</comment>
<dbReference type="PROSITE" id="PS51886">
    <property type="entry name" value="TLDC"/>
    <property type="match status" value="1"/>
</dbReference>
<organism evidence="7 8">
    <name type="scientific">Metschnikowia bicuspidata var. bicuspidata NRRL YB-4993</name>
    <dbReference type="NCBI Taxonomy" id="869754"/>
    <lineage>
        <taxon>Eukaryota</taxon>
        <taxon>Fungi</taxon>
        <taxon>Dikarya</taxon>
        <taxon>Ascomycota</taxon>
        <taxon>Saccharomycotina</taxon>
        <taxon>Pichiomycetes</taxon>
        <taxon>Metschnikowiaceae</taxon>
        <taxon>Metschnikowia</taxon>
    </lineage>
</organism>
<dbReference type="GO" id="GO:0005634">
    <property type="term" value="C:nucleus"/>
    <property type="evidence" value="ECO:0007669"/>
    <property type="project" value="TreeGrafter"/>
</dbReference>
<dbReference type="GO" id="GO:0032984">
    <property type="term" value="P:protein-containing complex disassembly"/>
    <property type="evidence" value="ECO:0007669"/>
    <property type="project" value="EnsemblFungi"/>
</dbReference>
<dbReference type="GO" id="GO:0045053">
    <property type="term" value="P:protein retention in Golgi apparatus"/>
    <property type="evidence" value="ECO:0007669"/>
    <property type="project" value="EnsemblFungi"/>
</dbReference>
<dbReference type="GeneID" id="30031672"/>
<proteinExistence type="inferred from homology"/>
<evidence type="ECO:0000259" key="6">
    <source>
        <dbReference type="PROSITE" id="PS51886"/>
    </source>
</evidence>
<feature type="compositionally biased region" description="Polar residues" evidence="5">
    <location>
        <begin position="1"/>
        <end position="15"/>
    </location>
</feature>
<dbReference type="SMART" id="SM00584">
    <property type="entry name" value="TLDc"/>
    <property type="match status" value="1"/>
</dbReference>
<dbReference type="PANTHER" id="PTHR23354">
    <property type="entry name" value="NUCLEOLAR PROTEIN 7/ESTROGEN RECEPTOR COACTIVATOR-RELATED"/>
    <property type="match status" value="1"/>
</dbReference>
<keyword evidence="3" id="KW-0496">Mitochondrion</keyword>